<feature type="active site" description="Schiff-base intermediate with substrate; via topaquinone" evidence="12">
    <location>
        <position position="417"/>
    </location>
</feature>
<dbReference type="SUPFAM" id="SSF49998">
    <property type="entry name" value="Amine oxidase catalytic domain"/>
    <property type="match status" value="1"/>
</dbReference>
<dbReference type="Pfam" id="PF02727">
    <property type="entry name" value="Cu_amine_oxidN2"/>
    <property type="match status" value="1"/>
</dbReference>
<dbReference type="GO" id="GO:0005507">
    <property type="term" value="F:copper ion binding"/>
    <property type="evidence" value="ECO:0007669"/>
    <property type="project" value="InterPro"/>
</dbReference>
<dbReference type="GO" id="GO:0009308">
    <property type="term" value="P:amine metabolic process"/>
    <property type="evidence" value="ECO:0007669"/>
    <property type="project" value="UniProtKB-UniRule"/>
</dbReference>
<evidence type="ECO:0000256" key="14">
    <source>
        <dbReference type="RuleBase" id="RU000672"/>
    </source>
</evidence>
<feature type="domain" description="Copper amine oxidase catalytic" evidence="15">
    <location>
        <begin position="254"/>
        <end position="661"/>
    </location>
</feature>
<comment type="PTM">
    <text evidence="13 14">Topaquinone (TPQ) is generated by copper-dependent autoxidation of a specific tyrosyl residue.</text>
</comment>
<comment type="caution">
    <text evidence="18">The sequence shown here is derived from an EMBL/GenBank/DDBJ whole genome shotgun (WGS) entry which is preliminary data.</text>
</comment>
<keyword evidence="9 14" id="KW-0186">Copper</keyword>
<evidence type="ECO:0000259" key="15">
    <source>
        <dbReference type="Pfam" id="PF01179"/>
    </source>
</evidence>
<dbReference type="InterPro" id="IPR049948">
    <property type="entry name" value="Cu_Am_ox_TPQ-bd"/>
</dbReference>
<keyword evidence="7 12" id="KW-0801">TPQ</keyword>
<evidence type="ECO:0000256" key="11">
    <source>
        <dbReference type="ARBA" id="ARBA00048032"/>
    </source>
</evidence>
<dbReference type="EC" id="1.4.3.-" evidence="14"/>
<proteinExistence type="inferred from homology"/>
<gene>
    <name evidence="18" type="ORF">CNMCM5793_000263</name>
</gene>
<evidence type="ECO:0000256" key="9">
    <source>
        <dbReference type="ARBA" id="ARBA00023008"/>
    </source>
</evidence>
<dbReference type="Gene3D" id="3.10.450.40">
    <property type="match status" value="2"/>
</dbReference>
<dbReference type="PANTHER" id="PTHR10638:SF86">
    <property type="entry name" value="COPPER AMINE OXIDASE 1-RELATED"/>
    <property type="match status" value="1"/>
</dbReference>
<evidence type="ECO:0000256" key="4">
    <source>
        <dbReference type="ARBA" id="ARBA00007983"/>
    </source>
</evidence>
<dbReference type="InterPro" id="IPR000269">
    <property type="entry name" value="Cu_amine_oxidase"/>
</dbReference>
<keyword evidence="19" id="KW-1185">Reference proteome</keyword>
<accession>A0A8H6P9I0</accession>
<dbReference type="PROSITE" id="PS01164">
    <property type="entry name" value="COPPER_AMINE_OXID_1"/>
    <property type="match status" value="1"/>
</dbReference>
<evidence type="ECO:0000256" key="6">
    <source>
        <dbReference type="ARBA" id="ARBA00022723"/>
    </source>
</evidence>
<comment type="cofactor">
    <cofactor evidence="2">
        <name>Mn(2+)</name>
        <dbReference type="ChEBI" id="CHEBI:29035"/>
    </cofactor>
</comment>
<dbReference type="Pfam" id="PF01179">
    <property type="entry name" value="Cu_amine_oxid"/>
    <property type="match status" value="1"/>
</dbReference>
<dbReference type="Gene3D" id="2.70.98.20">
    <property type="entry name" value="Copper amine oxidase, catalytic domain"/>
    <property type="match status" value="1"/>
</dbReference>
<feature type="active site" description="Proton acceptor" evidence="12">
    <location>
        <position position="333"/>
    </location>
</feature>
<evidence type="ECO:0000256" key="7">
    <source>
        <dbReference type="ARBA" id="ARBA00022772"/>
    </source>
</evidence>
<dbReference type="GO" id="GO:0048038">
    <property type="term" value="F:quinone binding"/>
    <property type="evidence" value="ECO:0007669"/>
    <property type="project" value="InterPro"/>
</dbReference>
<evidence type="ECO:0000256" key="3">
    <source>
        <dbReference type="ARBA" id="ARBA00001947"/>
    </source>
</evidence>
<dbReference type="SUPFAM" id="SSF54416">
    <property type="entry name" value="Amine oxidase N-terminal region"/>
    <property type="match status" value="2"/>
</dbReference>
<feature type="modified residue" description="2',4',5'-topaquinone" evidence="13">
    <location>
        <position position="417"/>
    </location>
</feature>
<comment type="cofactor">
    <cofactor evidence="1">
        <name>Cu cation</name>
        <dbReference type="ChEBI" id="CHEBI:23378"/>
    </cofactor>
</comment>
<evidence type="ECO:0000259" key="17">
    <source>
        <dbReference type="Pfam" id="PF02728"/>
    </source>
</evidence>
<sequence>MDPSHIPTTELLTTSGVKDNGFCVSSPGRTETLCSHPLDQLSPDEIRAATQLIRDIPTGEDIKFNCLTLREPLKADYLAFRQGEGPRPDRRAFAILIDRHSPGGVIEAVINLTSRVIEEWKRVEDVMPILTPTDLGFIERVARSDPRVIQACQDIGIYEMSQVYFDAWAIGIDERWGRDRRLQQGLPYYRREPEDNQYAHPLDFIVIADTETEEILSVDVRTVDGERTRPPLKQQNYLPTSLQHGYPYDTLKPIHITQPDGVSFQLHGNLLHWAGYKMHIGFNYREGIVLSDISIYDPVEKRQRPLFYRISVAEMVVPYGCPEPPHHRKQAFDVGEYGMGLMTNSLRLGCDCKGVIQYLDGVISGQQGTPVVVKNAICIHEEDNGLLVKHTDFRDARSISARDRRLIISQIVTAANYDYGFYHTFTLDGTYKLEVRLTGILNTYCLHPSETANPYGTEVAHGVTAHNHQHIFSLRIDPEIDGLENEVRECDAVPLQYTDDSKANPYGNGFFCRQRAVEGASLASLGRSWDIVNPTKVNPVCKKPVGYKILNSQYPGLLAQEGSIVRQRAAFATKPLWVVPFKDFRLYPAGNYVCQSTGEAHQSGNETLEGWVSDAKHADIVCYVQFGLTHIPRTEDFPIMPAEPVSVTLRAANFFQSSPALPFLTLPQNRDTNSQLAGLGQSACVSHTVTVREGSHVNPRLQRKLSL</sequence>
<comment type="catalytic activity">
    <reaction evidence="11">
        <text>a primary methyl amine + O2 + H2O = an aldehyde + H2O2 + NH4(+)</text>
        <dbReference type="Rhea" id="RHEA:16153"/>
        <dbReference type="ChEBI" id="CHEBI:15377"/>
        <dbReference type="ChEBI" id="CHEBI:15379"/>
        <dbReference type="ChEBI" id="CHEBI:16240"/>
        <dbReference type="ChEBI" id="CHEBI:17478"/>
        <dbReference type="ChEBI" id="CHEBI:28938"/>
        <dbReference type="ChEBI" id="CHEBI:228804"/>
        <dbReference type="EC" id="1.4.3.21"/>
    </reaction>
</comment>
<evidence type="ECO:0000256" key="13">
    <source>
        <dbReference type="PIRSR" id="PIRSR600269-51"/>
    </source>
</evidence>
<dbReference type="InterPro" id="IPR015798">
    <property type="entry name" value="Cu_amine_oxidase_C"/>
</dbReference>
<comment type="cofactor">
    <cofactor evidence="3">
        <name>Zn(2+)</name>
        <dbReference type="ChEBI" id="CHEBI:29105"/>
    </cofactor>
</comment>
<organism evidence="18 19">
    <name type="scientific">Aspergillus hiratsukae</name>
    <dbReference type="NCBI Taxonomy" id="1194566"/>
    <lineage>
        <taxon>Eukaryota</taxon>
        <taxon>Fungi</taxon>
        <taxon>Dikarya</taxon>
        <taxon>Ascomycota</taxon>
        <taxon>Pezizomycotina</taxon>
        <taxon>Eurotiomycetes</taxon>
        <taxon>Eurotiomycetidae</taxon>
        <taxon>Eurotiales</taxon>
        <taxon>Aspergillaceae</taxon>
        <taxon>Aspergillus</taxon>
        <taxon>Aspergillus subgen. Fumigati</taxon>
    </lineage>
</organism>
<keyword evidence="6 14" id="KW-0479">Metal-binding</keyword>
<evidence type="ECO:0000313" key="19">
    <source>
        <dbReference type="Proteomes" id="UP000630445"/>
    </source>
</evidence>
<evidence type="ECO:0000256" key="12">
    <source>
        <dbReference type="PIRSR" id="PIRSR600269-50"/>
    </source>
</evidence>
<dbReference type="InterPro" id="IPR015800">
    <property type="entry name" value="Cu_amine_oxidase_N2"/>
</dbReference>
<comment type="similarity">
    <text evidence="4 14">Belongs to the copper/topaquinone oxidase family.</text>
</comment>
<protein>
    <recommendedName>
        <fullName evidence="14">Amine oxidase</fullName>
        <ecNumber evidence="14">1.4.3.-</ecNumber>
    </recommendedName>
</protein>
<comment type="subunit">
    <text evidence="5">Homodimer.</text>
</comment>
<feature type="domain" description="Copper amine oxidase N3-terminal" evidence="17">
    <location>
        <begin position="128"/>
        <end position="222"/>
    </location>
</feature>
<reference evidence="18" key="1">
    <citation type="submission" date="2020-06" db="EMBL/GenBank/DDBJ databases">
        <title>Draft genome sequences of strains closely related to Aspergillus parafelis and Aspergillus hiratsukae.</title>
        <authorList>
            <person name="Dos Santos R.A.C."/>
            <person name="Rivero-Menendez O."/>
            <person name="Steenwyk J.L."/>
            <person name="Mead M.E."/>
            <person name="Goldman G.H."/>
            <person name="Alastruey-Izquierdo A."/>
            <person name="Rokas A."/>
        </authorList>
    </citation>
    <scope>NUCLEOTIDE SEQUENCE</scope>
    <source>
        <strain evidence="18">CNM-CM5793</strain>
    </source>
</reference>
<dbReference type="InterPro" id="IPR036460">
    <property type="entry name" value="Cu_amine_oxidase_C_sf"/>
</dbReference>
<dbReference type="Pfam" id="PF02728">
    <property type="entry name" value="Cu_amine_oxidN3"/>
    <property type="match status" value="1"/>
</dbReference>
<dbReference type="EMBL" id="JACBAD010002023">
    <property type="protein sequence ID" value="KAF7122306.1"/>
    <property type="molecule type" value="Genomic_DNA"/>
</dbReference>
<dbReference type="FunFam" id="3.10.450.40:FF:000014">
    <property type="entry name" value="Peroxisomal primary amine oxidase"/>
    <property type="match status" value="1"/>
</dbReference>
<dbReference type="PANTHER" id="PTHR10638">
    <property type="entry name" value="COPPER AMINE OXIDASE"/>
    <property type="match status" value="1"/>
</dbReference>
<dbReference type="GO" id="GO:0008131">
    <property type="term" value="F:primary methylamine oxidase activity"/>
    <property type="evidence" value="ECO:0007669"/>
    <property type="project" value="UniProtKB-EC"/>
</dbReference>
<dbReference type="AlphaFoldDB" id="A0A8H6P9I0"/>
<keyword evidence="10" id="KW-0464">Manganese</keyword>
<evidence type="ECO:0000259" key="16">
    <source>
        <dbReference type="Pfam" id="PF02727"/>
    </source>
</evidence>
<evidence type="ECO:0000313" key="18">
    <source>
        <dbReference type="EMBL" id="KAF7122306.1"/>
    </source>
</evidence>
<evidence type="ECO:0000256" key="2">
    <source>
        <dbReference type="ARBA" id="ARBA00001936"/>
    </source>
</evidence>
<dbReference type="Proteomes" id="UP000630445">
    <property type="component" value="Unassembled WGS sequence"/>
</dbReference>
<dbReference type="OrthoDB" id="5379943at2759"/>
<dbReference type="InterPro" id="IPR015802">
    <property type="entry name" value="Cu_amine_oxidase_N3"/>
</dbReference>
<dbReference type="InterPro" id="IPR016182">
    <property type="entry name" value="Cu_amine_oxidase_N-reg"/>
</dbReference>
<evidence type="ECO:0000256" key="5">
    <source>
        <dbReference type="ARBA" id="ARBA00011738"/>
    </source>
</evidence>
<evidence type="ECO:0000256" key="1">
    <source>
        <dbReference type="ARBA" id="ARBA00001935"/>
    </source>
</evidence>
<evidence type="ECO:0000256" key="10">
    <source>
        <dbReference type="ARBA" id="ARBA00023211"/>
    </source>
</evidence>
<keyword evidence="8 14" id="KW-0560">Oxidoreductase</keyword>
<comment type="cofactor">
    <cofactor evidence="14">
        <name>Cu cation</name>
        <dbReference type="ChEBI" id="CHEBI:23378"/>
    </cofactor>
    <text evidence="14">Contains 1 topaquinone per subunit.</text>
</comment>
<feature type="domain" description="Copper amine oxidase N2-terminal" evidence="16">
    <location>
        <begin position="36"/>
        <end position="121"/>
    </location>
</feature>
<evidence type="ECO:0000256" key="8">
    <source>
        <dbReference type="ARBA" id="ARBA00023002"/>
    </source>
</evidence>
<name>A0A8H6P9I0_9EURO</name>